<accession>C0PFK5</accession>
<reference evidence="1" key="2">
    <citation type="submission" date="2012-06" db="EMBL/GenBank/DDBJ databases">
        <authorList>
            <person name="Yu Y."/>
            <person name="Currie J."/>
            <person name="Lomeli R."/>
            <person name="Angelova A."/>
            <person name="Collura K."/>
            <person name="Wissotski M."/>
            <person name="Campos D."/>
            <person name="Kudrna D."/>
            <person name="Golser W."/>
            <person name="Ashely E."/>
            <person name="Descour A."/>
            <person name="Fernandes J."/>
            <person name="Soderlund C."/>
            <person name="Walbot V."/>
        </authorList>
    </citation>
    <scope>NUCLEOTIDE SEQUENCE</scope>
    <source>
        <strain evidence="1">B73</strain>
    </source>
</reference>
<evidence type="ECO:0000313" key="1">
    <source>
        <dbReference type="EMBL" id="ACN33971.1"/>
    </source>
</evidence>
<proteinExistence type="evidence at transcript level"/>
<reference evidence="1" key="1">
    <citation type="journal article" date="2009" name="PLoS Genet.">
        <title>Sequencing, mapping, and analysis of 27,455 maize full-length cDNAs.</title>
        <authorList>
            <person name="Soderlund C."/>
            <person name="Descour A."/>
            <person name="Kudrna D."/>
            <person name="Bomhoff M."/>
            <person name="Boyd L."/>
            <person name="Currie J."/>
            <person name="Angelova A."/>
            <person name="Collura K."/>
            <person name="Wissotski M."/>
            <person name="Ashley E."/>
            <person name="Morrow D."/>
            <person name="Fernandes J."/>
            <person name="Walbot V."/>
            <person name="Yu Y."/>
        </authorList>
    </citation>
    <scope>NUCLEOTIDE SEQUENCE</scope>
    <source>
        <strain evidence="1">B73</strain>
    </source>
</reference>
<name>C0PFK5_MAIZE</name>
<dbReference type="AlphaFoldDB" id="C0PFK5"/>
<dbReference type="EMBL" id="BT067074">
    <property type="protein sequence ID" value="ACN33971.1"/>
    <property type="molecule type" value="mRNA"/>
</dbReference>
<organism evidence="1">
    <name type="scientific">Zea mays</name>
    <name type="common">Maize</name>
    <dbReference type="NCBI Taxonomy" id="4577"/>
    <lineage>
        <taxon>Eukaryota</taxon>
        <taxon>Viridiplantae</taxon>
        <taxon>Streptophyta</taxon>
        <taxon>Embryophyta</taxon>
        <taxon>Tracheophyta</taxon>
        <taxon>Spermatophyta</taxon>
        <taxon>Magnoliopsida</taxon>
        <taxon>Liliopsida</taxon>
        <taxon>Poales</taxon>
        <taxon>Poaceae</taxon>
        <taxon>PACMAD clade</taxon>
        <taxon>Panicoideae</taxon>
        <taxon>Andropogonodae</taxon>
        <taxon>Andropogoneae</taxon>
        <taxon>Tripsacinae</taxon>
        <taxon>Zea</taxon>
    </lineage>
</organism>
<sequence length="97" mass="11049">MVVNVLDLFTIRATVKPTAISEASTSLIQLCGPKVVYHLTLMIQKTLNHTNLSSKVSHKSYIEQHTWQTSTFFNNHEGYRCNRKISDMERTAPDVVI</sequence>
<protein>
    <submittedName>
        <fullName evidence="1">Uncharacterized protein</fullName>
    </submittedName>
</protein>